<reference evidence="9 10" key="1">
    <citation type="submission" date="2017-12" db="EMBL/GenBank/DDBJ databases">
        <title>Kangiella profundi FT102 completed genome.</title>
        <authorList>
            <person name="Xu J."/>
            <person name="Wang J."/>
            <person name="Lu Y."/>
        </authorList>
    </citation>
    <scope>NUCLEOTIDE SEQUENCE [LARGE SCALE GENOMIC DNA]</scope>
    <source>
        <strain evidence="9 10">FT102</strain>
    </source>
</reference>
<keyword evidence="6 8" id="KW-0139">CF(1)</keyword>
<dbReference type="AlphaFoldDB" id="A0A2K9B4Z7"/>
<comment type="similarity">
    <text evidence="8">Belongs to the ATPase delta chain family.</text>
</comment>
<dbReference type="OrthoDB" id="9816221at2"/>
<dbReference type="RefSeq" id="WP_106647904.1">
    <property type="nucleotide sequence ID" value="NZ_BMGO01000001.1"/>
</dbReference>
<comment type="subcellular location">
    <subcellularLocation>
        <location evidence="8">Cell membrane</location>
        <topology evidence="8">Peripheral membrane protein</topology>
    </subcellularLocation>
    <subcellularLocation>
        <location evidence="1">Membrane</location>
    </subcellularLocation>
</comment>
<dbReference type="InterPro" id="IPR000711">
    <property type="entry name" value="ATPase_OSCP/dsu"/>
</dbReference>
<sequence length="178" mass="19317">MAELTTIARPYAKAAFEYALGAQTVSEWASMLDFVAQAVSNNDVANIISNPSLSAEQKGEVILKISEGQITDKVENFIKLLARNHRLEALPAIKVRFDVLKADYDKAVEVEVTSAAALSDDQLQRLTEKLTAKLGRKVNIQTQVDSSMIGGLVIKAGDMVIDGSVRGKLNKLSETLRA</sequence>
<keyword evidence="10" id="KW-1185">Reference proteome</keyword>
<dbReference type="SUPFAM" id="SSF47928">
    <property type="entry name" value="N-terminal domain of the delta subunit of the F1F0-ATP synthase"/>
    <property type="match status" value="1"/>
</dbReference>
<dbReference type="EMBL" id="CP025120">
    <property type="protein sequence ID" value="AUD79998.1"/>
    <property type="molecule type" value="Genomic_DNA"/>
</dbReference>
<comment type="function">
    <text evidence="8">F(1)F(0) ATP synthase produces ATP from ADP in the presence of a proton or sodium gradient. F-type ATPases consist of two structural domains, F(1) containing the extramembraneous catalytic core and F(0) containing the membrane proton channel, linked together by a central stalk and a peripheral stalk. During catalysis, ATP synthesis in the catalytic domain of F(1) is coupled via a rotary mechanism of the central stalk subunits to proton translocation.</text>
</comment>
<keyword evidence="3 8" id="KW-0375">Hydrogen ion transport</keyword>
<dbReference type="PANTHER" id="PTHR11910">
    <property type="entry name" value="ATP SYNTHASE DELTA CHAIN"/>
    <property type="match status" value="1"/>
</dbReference>
<evidence type="ECO:0000256" key="5">
    <source>
        <dbReference type="ARBA" id="ARBA00023136"/>
    </source>
</evidence>
<dbReference type="GO" id="GO:0005886">
    <property type="term" value="C:plasma membrane"/>
    <property type="evidence" value="ECO:0007669"/>
    <property type="project" value="UniProtKB-SubCell"/>
</dbReference>
<gene>
    <name evidence="8" type="primary">atpH</name>
    <name evidence="9" type="ORF">CW740_12335</name>
</gene>
<dbReference type="NCBIfam" id="TIGR01145">
    <property type="entry name" value="ATP_synt_delta"/>
    <property type="match status" value="1"/>
</dbReference>
<evidence type="ECO:0000256" key="3">
    <source>
        <dbReference type="ARBA" id="ARBA00022781"/>
    </source>
</evidence>
<name>A0A2K9B4Z7_9GAMM</name>
<dbReference type="GO" id="GO:0046933">
    <property type="term" value="F:proton-transporting ATP synthase activity, rotational mechanism"/>
    <property type="evidence" value="ECO:0007669"/>
    <property type="project" value="UniProtKB-UniRule"/>
</dbReference>
<comment type="function">
    <text evidence="8">This protein is part of the stalk that links CF(0) to CF(1). It either transmits conformational changes from CF(0) to CF(1) or is implicated in proton conduction.</text>
</comment>
<dbReference type="GO" id="GO:0045259">
    <property type="term" value="C:proton-transporting ATP synthase complex"/>
    <property type="evidence" value="ECO:0007669"/>
    <property type="project" value="UniProtKB-KW"/>
</dbReference>
<evidence type="ECO:0000256" key="2">
    <source>
        <dbReference type="ARBA" id="ARBA00022448"/>
    </source>
</evidence>
<keyword evidence="5 8" id="KW-0472">Membrane</keyword>
<organism evidence="9 10">
    <name type="scientific">Kangiella profundi</name>
    <dbReference type="NCBI Taxonomy" id="1561924"/>
    <lineage>
        <taxon>Bacteria</taxon>
        <taxon>Pseudomonadati</taxon>
        <taxon>Pseudomonadota</taxon>
        <taxon>Gammaproteobacteria</taxon>
        <taxon>Kangiellales</taxon>
        <taxon>Kangiellaceae</taxon>
        <taxon>Kangiella</taxon>
    </lineage>
</organism>
<dbReference type="Gene3D" id="1.10.520.20">
    <property type="entry name" value="N-terminal domain of the delta subunit of the F1F0-ATP synthase"/>
    <property type="match status" value="1"/>
</dbReference>
<dbReference type="Proteomes" id="UP000232693">
    <property type="component" value="Chromosome"/>
</dbReference>
<evidence type="ECO:0000256" key="4">
    <source>
        <dbReference type="ARBA" id="ARBA00023065"/>
    </source>
</evidence>
<dbReference type="HAMAP" id="MF_01416">
    <property type="entry name" value="ATP_synth_delta_bact"/>
    <property type="match status" value="1"/>
</dbReference>
<dbReference type="Pfam" id="PF00213">
    <property type="entry name" value="OSCP"/>
    <property type="match status" value="1"/>
</dbReference>
<dbReference type="NCBIfam" id="NF004402">
    <property type="entry name" value="PRK05758.2-2"/>
    <property type="match status" value="1"/>
</dbReference>
<dbReference type="InterPro" id="IPR026015">
    <property type="entry name" value="ATP_synth_OSCP/delta_N_sf"/>
</dbReference>
<evidence type="ECO:0000256" key="7">
    <source>
        <dbReference type="ARBA" id="ARBA00023310"/>
    </source>
</evidence>
<evidence type="ECO:0000313" key="9">
    <source>
        <dbReference type="EMBL" id="AUD79998.1"/>
    </source>
</evidence>
<keyword evidence="4 8" id="KW-0406">Ion transport</keyword>
<keyword evidence="8" id="KW-1003">Cell membrane</keyword>
<accession>A0A2K9B4Z7</accession>
<evidence type="ECO:0000313" key="10">
    <source>
        <dbReference type="Proteomes" id="UP000232693"/>
    </source>
</evidence>
<evidence type="ECO:0000256" key="1">
    <source>
        <dbReference type="ARBA" id="ARBA00004370"/>
    </source>
</evidence>
<dbReference type="InterPro" id="IPR020781">
    <property type="entry name" value="ATPase_OSCP/d_CS"/>
</dbReference>
<keyword evidence="7 8" id="KW-0066">ATP synthesis</keyword>
<evidence type="ECO:0000256" key="6">
    <source>
        <dbReference type="ARBA" id="ARBA00023196"/>
    </source>
</evidence>
<protein>
    <recommendedName>
        <fullName evidence="8">ATP synthase subunit delta</fullName>
    </recommendedName>
    <alternativeName>
        <fullName evidence="8">ATP synthase F(1) sector subunit delta</fullName>
    </alternativeName>
    <alternativeName>
        <fullName evidence="8">F-type ATPase subunit delta</fullName>
        <shortName evidence="8">F-ATPase subunit delta</shortName>
    </alternativeName>
</protein>
<dbReference type="PROSITE" id="PS00389">
    <property type="entry name" value="ATPASE_DELTA"/>
    <property type="match status" value="1"/>
</dbReference>
<dbReference type="KEGG" id="kpd:CW740_12335"/>
<evidence type="ECO:0000256" key="8">
    <source>
        <dbReference type="HAMAP-Rule" id="MF_01416"/>
    </source>
</evidence>
<proteinExistence type="inferred from homology"/>
<dbReference type="PRINTS" id="PR00125">
    <property type="entry name" value="ATPASEDELTA"/>
</dbReference>
<keyword evidence="2 8" id="KW-0813">Transport</keyword>